<proteinExistence type="predicted"/>
<reference evidence="3" key="1">
    <citation type="submission" date="2017-08" db="EMBL/GenBank/DDBJ databases">
        <authorList>
            <person name="Varghese N."/>
            <person name="Submissions S."/>
        </authorList>
    </citation>
    <scope>NUCLEOTIDE SEQUENCE [LARGE SCALE GENOMIC DNA]</scope>
    <source>
        <strain evidence="3">DSM 4725</strain>
    </source>
</reference>
<protein>
    <submittedName>
        <fullName evidence="2">N-terminal half of MaoC dehydratase</fullName>
    </submittedName>
</protein>
<evidence type="ECO:0000313" key="3">
    <source>
        <dbReference type="Proteomes" id="UP000219435"/>
    </source>
</evidence>
<gene>
    <name evidence="2" type="ORF">SAMN05660748_1266</name>
</gene>
<sequence>MARQVGHRFPAREFTVDPVRVEEYVMALGVEPEPEYRAEFGAVVPPGFFMYVTTYGAGPVHDMLDFDMFRTVYGGSEIEYRQPVRVGDRLSVTPEISGVSEKDGKSGHLTFVELTTEYAREDGTVVIVERSNTVQRS</sequence>
<dbReference type="EMBL" id="OBQI01000002">
    <property type="protein sequence ID" value="SOC48564.1"/>
    <property type="molecule type" value="Genomic_DNA"/>
</dbReference>
<keyword evidence="3" id="KW-1185">Reference proteome</keyword>
<organism evidence="2 3">
    <name type="scientific">Blastococcus aggregatus</name>
    <dbReference type="NCBI Taxonomy" id="38502"/>
    <lineage>
        <taxon>Bacteria</taxon>
        <taxon>Bacillati</taxon>
        <taxon>Actinomycetota</taxon>
        <taxon>Actinomycetes</taxon>
        <taxon>Geodermatophilales</taxon>
        <taxon>Geodermatophilaceae</taxon>
        <taxon>Blastococcus</taxon>
    </lineage>
</organism>
<dbReference type="RefSeq" id="WP_097194213.1">
    <property type="nucleotide sequence ID" value="NZ_OBQI01000002.1"/>
</dbReference>
<dbReference type="CDD" id="cd03441">
    <property type="entry name" value="R_hydratase_like"/>
    <property type="match status" value="1"/>
</dbReference>
<dbReference type="Pfam" id="PF13452">
    <property type="entry name" value="FAS1_DH_region"/>
    <property type="match status" value="1"/>
</dbReference>
<dbReference type="InterPro" id="IPR029069">
    <property type="entry name" value="HotDog_dom_sf"/>
</dbReference>
<feature type="domain" description="FAS1-like dehydratase" evidence="1">
    <location>
        <begin position="4"/>
        <end position="127"/>
    </location>
</feature>
<dbReference type="SUPFAM" id="SSF54637">
    <property type="entry name" value="Thioesterase/thiol ester dehydrase-isomerase"/>
    <property type="match status" value="1"/>
</dbReference>
<dbReference type="Proteomes" id="UP000219435">
    <property type="component" value="Unassembled WGS sequence"/>
</dbReference>
<dbReference type="Gene3D" id="3.10.129.10">
    <property type="entry name" value="Hotdog Thioesterase"/>
    <property type="match status" value="1"/>
</dbReference>
<accession>A0A285V352</accession>
<evidence type="ECO:0000313" key="2">
    <source>
        <dbReference type="EMBL" id="SOC48564.1"/>
    </source>
</evidence>
<dbReference type="OrthoDB" id="4350329at2"/>
<dbReference type="InterPro" id="IPR039569">
    <property type="entry name" value="FAS1-like_DH_region"/>
</dbReference>
<evidence type="ECO:0000259" key="1">
    <source>
        <dbReference type="Pfam" id="PF13452"/>
    </source>
</evidence>
<dbReference type="AlphaFoldDB" id="A0A285V352"/>
<name>A0A285V352_9ACTN</name>